<dbReference type="WBParaSite" id="jg14064">
    <property type="protein sequence ID" value="jg14064"/>
    <property type="gene ID" value="jg14064"/>
</dbReference>
<dbReference type="InterPro" id="IPR032466">
    <property type="entry name" value="Metal_Hydrolase"/>
</dbReference>
<keyword evidence="1" id="KW-1185">Reference proteome</keyword>
<dbReference type="Proteomes" id="UP000887574">
    <property type="component" value="Unplaced"/>
</dbReference>
<sequence>MAFHIHLEDQPQEVEDCKAAEDGNTPCQLLLHNLDDRGQSPPTAVHCTYTQRQHLDKLAGRKNWHVCVCPTTEGMLNGFRNQYCQKLECTE</sequence>
<name>A0A915CYY9_9BILA</name>
<evidence type="ECO:0000313" key="2">
    <source>
        <dbReference type="WBParaSite" id="jg14064"/>
    </source>
</evidence>
<dbReference type="SUPFAM" id="SSF51556">
    <property type="entry name" value="Metallo-dependent hydrolases"/>
    <property type="match status" value="1"/>
</dbReference>
<reference evidence="2" key="1">
    <citation type="submission" date="2022-11" db="UniProtKB">
        <authorList>
            <consortium name="WormBaseParasite"/>
        </authorList>
    </citation>
    <scope>IDENTIFICATION</scope>
</reference>
<accession>A0A915CYY9</accession>
<evidence type="ECO:0000313" key="1">
    <source>
        <dbReference type="Proteomes" id="UP000887574"/>
    </source>
</evidence>
<protein>
    <submittedName>
        <fullName evidence="2">Uncharacterized protein</fullName>
    </submittedName>
</protein>
<proteinExistence type="predicted"/>
<organism evidence="1 2">
    <name type="scientific">Ditylenchus dipsaci</name>
    <dbReference type="NCBI Taxonomy" id="166011"/>
    <lineage>
        <taxon>Eukaryota</taxon>
        <taxon>Metazoa</taxon>
        <taxon>Ecdysozoa</taxon>
        <taxon>Nematoda</taxon>
        <taxon>Chromadorea</taxon>
        <taxon>Rhabditida</taxon>
        <taxon>Tylenchina</taxon>
        <taxon>Tylenchomorpha</taxon>
        <taxon>Sphaerularioidea</taxon>
        <taxon>Anguinidae</taxon>
        <taxon>Anguininae</taxon>
        <taxon>Ditylenchus</taxon>
    </lineage>
</organism>
<dbReference type="AlphaFoldDB" id="A0A915CYY9"/>
<dbReference type="Gene3D" id="3.20.20.140">
    <property type="entry name" value="Metal-dependent hydrolases"/>
    <property type="match status" value="1"/>
</dbReference>